<keyword evidence="13" id="KW-1185">Reference proteome</keyword>
<dbReference type="GO" id="GO:0046983">
    <property type="term" value="F:protein dimerization activity"/>
    <property type="evidence" value="ECO:0007669"/>
    <property type="project" value="InterPro"/>
</dbReference>
<keyword evidence="10" id="KW-1133">Transmembrane helix</keyword>
<accession>A0A937RI66</accession>
<feature type="region of interest" description="Disordered" evidence="9">
    <location>
        <begin position="486"/>
        <end position="539"/>
    </location>
</feature>
<evidence type="ECO:0000256" key="1">
    <source>
        <dbReference type="ARBA" id="ARBA00000085"/>
    </source>
</evidence>
<keyword evidence="6 12" id="KW-0418">Kinase</keyword>
<sequence length="539" mass="57112">MRPWMVSVRAGDTYPADMGAVTTGGRVAVRRLEYRALLPAVLTRDISPAGAAEEPPAPRSARDWAVDIIFFALAVLAGLTLYAQTIEVNPDAPPGLRLADLASGLVACVALWWRRRWPATITIALTPLGAVSTSMGVAALILLFSTAVHRRLPVAAAVAGIFWLPNLVYPLVWPEPGFPYLASVALGTAMTVGVTGWGMFVRARRQLVFSWRERAALAEDTRHRQVADARRAERARIAREMHDVLGHRLTLLGLHAGALEYRPDAPPEQIAQAAGVVRASAQEALRDLRQVIGVLRTDDAGTDGEMPLVAAPTLADIPGLVDESRRAGIPVRAHYQLTEPHTATTSTAHAGYRTVQEGLTNARKHAPDATVKVLVDGAAASGLHIEIRNRLPAGRPGSAGPADGAHRRGTGLVGLTERVRLAGGALEHGVTADDEFRLYAWLPWDAQQAGAASGTSVAPAAYRRQFAGRLGAPAADAADVADAAREKGVASERRGTAEKDTAVQRGTAVDKGTAVQRGTAVERDTAVKVEKDTAGRDAG</sequence>
<feature type="compositionally biased region" description="Basic and acidic residues" evidence="9">
    <location>
        <begin position="486"/>
        <end position="502"/>
    </location>
</feature>
<feature type="transmembrane region" description="Helical" evidence="10">
    <location>
        <begin position="119"/>
        <end position="145"/>
    </location>
</feature>
<comment type="caution">
    <text evidence="12">The sequence shown here is derived from an EMBL/GenBank/DDBJ whole genome shotgun (WGS) entry which is preliminary data.</text>
</comment>
<feature type="transmembrane region" description="Helical" evidence="10">
    <location>
        <begin position="178"/>
        <end position="200"/>
    </location>
</feature>
<dbReference type="GO" id="GO:0005524">
    <property type="term" value="F:ATP binding"/>
    <property type="evidence" value="ECO:0007669"/>
    <property type="project" value="UniProtKB-KW"/>
</dbReference>
<dbReference type="GO" id="GO:0000155">
    <property type="term" value="F:phosphorelay sensor kinase activity"/>
    <property type="evidence" value="ECO:0007669"/>
    <property type="project" value="InterPro"/>
</dbReference>
<keyword evidence="5" id="KW-0547">Nucleotide-binding</keyword>
<keyword evidence="3" id="KW-0597">Phosphoprotein</keyword>
<dbReference type="CDD" id="cd16917">
    <property type="entry name" value="HATPase_UhpB-NarQ-NarX-like"/>
    <property type="match status" value="1"/>
</dbReference>
<keyword evidence="8" id="KW-0902">Two-component regulatory system</keyword>
<feature type="transmembrane region" description="Helical" evidence="10">
    <location>
        <begin position="64"/>
        <end position="83"/>
    </location>
</feature>
<evidence type="ECO:0000256" key="5">
    <source>
        <dbReference type="ARBA" id="ARBA00022741"/>
    </source>
</evidence>
<reference evidence="12" key="1">
    <citation type="submission" date="2020-12" db="EMBL/GenBank/DDBJ databases">
        <title>Genomic characterization of non-nitrogen-fixing Frankia strains.</title>
        <authorList>
            <person name="Carlos-Shanley C."/>
            <person name="Guerra T."/>
            <person name="Hahn D."/>
        </authorList>
    </citation>
    <scope>NUCLEOTIDE SEQUENCE</scope>
    <source>
        <strain evidence="12">CN6</strain>
    </source>
</reference>
<name>A0A937RI66_9ACTN</name>
<gene>
    <name evidence="12" type="ORF">I7412_20095</name>
</gene>
<evidence type="ECO:0000256" key="8">
    <source>
        <dbReference type="ARBA" id="ARBA00023012"/>
    </source>
</evidence>
<evidence type="ECO:0000256" key="10">
    <source>
        <dbReference type="SAM" id="Phobius"/>
    </source>
</evidence>
<dbReference type="Gene3D" id="3.30.565.10">
    <property type="entry name" value="Histidine kinase-like ATPase, C-terminal domain"/>
    <property type="match status" value="1"/>
</dbReference>
<evidence type="ECO:0000256" key="7">
    <source>
        <dbReference type="ARBA" id="ARBA00022840"/>
    </source>
</evidence>
<keyword evidence="10" id="KW-0812">Transmembrane</keyword>
<evidence type="ECO:0000256" key="9">
    <source>
        <dbReference type="SAM" id="MobiDB-lite"/>
    </source>
</evidence>
<feature type="domain" description="Signal transduction histidine kinase subgroup 3 dimerisation and phosphoacceptor" evidence="11">
    <location>
        <begin position="233"/>
        <end position="299"/>
    </location>
</feature>
<evidence type="ECO:0000256" key="6">
    <source>
        <dbReference type="ARBA" id="ARBA00022777"/>
    </source>
</evidence>
<feature type="compositionally biased region" description="Basic and acidic residues" evidence="9">
    <location>
        <begin position="520"/>
        <end position="539"/>
    </location>
</feature>
<keyword evidence="7" id="KW-0067">ATP-binding</keyword>
<keyword evidence="10" id="KW-0472">Membrane</keyword>
<dbReference type="InterPro" id="IPR050482">
    <property type="entry name" value="Sensor_HK_TwoCompSys"/>
</dbReference>
<evidence type="ECO:0000313" key="12">
    <source>
        <dbReference type="EMBL" id="MBL7629425.1"/>
    </source>
</evidence>
<feature type="transmembrane region" description="Helical" evidence="10">
    <location>
        <begin position="152"/>
        <end position="172"/>
    </location>
</feature>
<dbReference type="Proteomes" id="UP000604475">
    <property type="component" value="Unassembled WGS sequence"/>
</dbReference>
<dbReference type="GO" id="GO:0016020">
    <property type="term" value="C:membrane"/>
    <property type="evidence" value="ECO:0007669"/>
    <property type="project" value="InterPro"/>
</dbReference>
<evidence type="ECO:0000259" key="11">
    <source>
        <dbReference type="Pfam" id="PF07730"/>
    </source>
</evidence>
<evidence type="ECO:0000256" key="4">
    <source>
        <dbReference type="ARBA" id="ARBA00022679"/>
    </source>
</evidence>
<evidence type="ECO:0000256" key="2">
    <source>
        <dbReference type="ARBA" id="ARBA00012438"/>
    </source>
</evidence>
<organism evidence="12 13">
    <name type="scientific">Frankia nepalensis</name>
    <dbReference type="NCBI Taxonomy" id="1836974"/>
    <lineage>
        <taxon>Bacteria</taxon>
        <taxon>Bacillati</taxon>
        <taxon>Actinomycetota</taxon>
        <taxon>Actinomycetes</taxon>
        <taxon>Frankiales</taxon>
        <taxon>Frankiaceae</taxon>
        <taxon>Frankia</taxon>
    </lineage>
</organism>
<protein>
    <recommendedName>
        <fullName evidence="2">histidine kinase</fullName>
        <ecNumber evidence="2">2.7.13.3</ecNumber>
    </recommendedName>
</protein>
<evidence type="ECO:0000256" key="3">
    <source>
        <dbReference type="ARBA" id="ARBA00022553"/>
    </source>
</evidence>
<proteinExistence type="predicted"/>
<dbReference type="PANTHER" id="PTHR24421">
    <property type="entry name" value="NITRATE/NITRITE SENSOR PROTEIN NARX-RELATED"/>
    <property type="match status" value="1"/>
</dbReference>
<dbReference type="PANTHER" id="PTHR24421:SF10">
    <property type="entry name" value="NITRATE_NITRITE SENSOR PROTEIN NARQ"/>
    <property type="match status" value="1"/>
</dbReference>
<comment type="catalytic activity">
    <reaction evidence="1">
        <text>ATP + protein L-histidine = ADP + protein N-phospho-L-histidine.</text>
        <dbReference type="EC" id="2.7.13.3"/>
    </reaction>
</comment>
<dbReference type="InterPro" id="IPR036890">
    <property type="entry name" value="HATPase_C_sf"/>
</dbReference>
<keyword evidence="4" id="KW-0808">Transferase</keyword>
<dbReference type="AlphaFoldDB" id="A0A937RI66"/>
<dbReference type="Pfam" id="PF07730">
    <property type="entry name" value="HisKA_3"/>
    <property type="match status" value="1"/>
</dbReference>
<dbReference type="InterPro" id="IPR011712">
    <property type="entry name" value="Sig_transdc_His_kin_sub3_dim/P"/>
</dbReference>
<dbReference type="Gene3D" id="1.20.5.1930">
    <property type="match status" value="1"/>
</dbReference>
<dbReference type="EMBL" id="JAEACQ010000229">
    <property type="protein sequence ID" value="MBL7629425.1"/>
    <property type="molecule type" value="Genomic_DNA"/>
</dbReference>
<evidence type="ECO:0000313" key="13">
    <source>
        <dbReference type="Proteomes" id="UP000604475"/>
    </source>
</evidence>
<dbReference type="EC" id="2.7.13.3" evidence="2"/>